<evidence type="ECO:0000313" key="4">
    <source>
        <dbReference type="Proteomes" id="UP000306544"/>
    </source>
</evidence>
<dbReference type="InterPro" id="IPR006328">
    <property type="entry name" value="2-HAD"/>
</dbReference>
<evidence type="ECO:0000256" key="1">
    <source>
        <dbReference type="ARBA" id="ARBA00008106"/>
    </source>
</evidence>
<dbReference type="EMBL" id="VAWA01000008">
    <property type="protein sequence ID" value="TLP75600.1"/>
    <property type="molecule type" value="Genomic_DNA"/>
</dbReference>
<dbReference type="InterPro" id="IPR023198">
    <property type="entry name" value="PGP-like_dom2"/>
</dbReference>
<name>A0A5R9AAP3_9MICC</name>
<dbReference type="Gene3D" id="1.10.150.240">
    <property type="entry name" value="Putative phosphatase, domain 2"/>
    <property type="match status" value="1"/>
</dbReference>
<dbReference type="RefSeq" id="WP_138170343.1">
    <property type="nucleotide sequence ID" value="NZ_VAWA01000008.1"/>
</dbReference>
<proteinExistence type="inferred from homology"/>
<dbReference type="InterPro" id="IPR006439">
    <property type="entry name" value="HAD-SF_hydro_IA"/>
</dbReference>
<dbReference type="SUPFAM" id="SSF56784">
    <property type="entry name" value="HAD-like"/>
    <property type="match status" value="1"/>
</dbReference>
<dbReference type="SFLD" id="SFLDG01129">
    <property type="entry name" value="C1.5:_HAD__Beta-PGM__Phosphata"/>
    <property type="match status" value="1"/>
</dbReference>
<dbReference type="PANTHER" id="PTHR43316:SF3">
    <property type="entry name" value="HALOACID DEHALOGENASE, TYPE II (AFU_ORTHOLOGUE AFUA_2G07750)-RELATED"/>
    <property type="match status" value="1"/>
</dbReference>
<dbReference type="PRINTS" id="PR00413">
    <property type="entry name" value="HADHALOGNASE"/>
</dbReference>
<evidence type="ECO:0000313" key="3">
    <source>
        <dbReference type="EMBL" id="TLP75600.1"/>
    </source>
</evidence>
<dbReference type="AlphaFoldDB" id="A0A5R9AAP3"/>
<evidence type="ECO:0000256" key="2">
    <source>
        <dbReference type="ARBA" id="ARBA00022801"/>
    </source>
</evidence>
<comment type="caution">
    <text evidence="3">The sequence shown here is derived from an EMBL/GenBank/DDBJ whole genome shotgun (WGS) entry which is preliminary data.</text>
</comment>
<dbReference type="Gene3D" id="3.40.50.1000">
    <property type="entry name" value="HAD superfamily/HAD-like"/>
    <property type="match status" value="1"/>
</dbReference>
<protein>
    <submittedName>
        <fullName evidence="3">Haloacid dehalogenase type II</fullName>
    </submittedName>
</protein>
<keyword evidence="2" id="KW-0378">Hydrolase</keyword>
<comment type="similarity">
    <text evidence="1">Belongs to the HAD-like hydrolase superfamily. S-2-haloalkanoic acid dehalogenase family.</text>
</comment>
<dbReference type="InterPro" id="IPR023214">
    <property type="entry name" value="HAD_sf"/>
</dbReference>
<accession>A0A5R9AAP3</accession>
<organism evidence="3 4">
    <name type="scientific">Nesterenkonia sphaerica</name>
    <dbReference type="NCBI Taxonomy" id="1804988"/>
    <lineage>
        <taxon>Bacteria</taxon>
        <taxon>Bacillati</taxon>
        <taxon>Actinomycetota</taxon>
        <taxon>Actinomycetes</taxon>
        <taxon>Micrococcales</taxon>
        <taxon>Micrococcaceae</taxon>
        <taxon>Nesterenkonia</taxon>
    </lineage>
</organism>
<dbReference type="CDD" id="cd02588">
    <property type="entry name" value="HAD_L2-DEX"/>
    <property type="match status" value="1"/>
</dbReference>
<dbReference type="GO" id="GO:0019120">
    <property type="term" value="F:hydrolase activity, acting on acid halide bonds, in C-halide compounds"/>
    <property type="evidence" value="ECO:0007669"/>
    <property type="project" value="InterPro"/>
</dbReference>
<dbReference type="InterPro" id="IPR051540">
    <property type="entry name" value="S-2-haloacid_dehalogenase"/>
</dbReference>
<dbReference type="PANTHER" id="PTHR43316">
    <property type="entry name" value="HYDROLASE, HALOACID DELAHOGENASE-RELATED"/>
    <property type="match status" value="1"/>
</dbReference>
<sequence>MSAPSVIVFDVNETLSDMAPLAGRFEAIGAPRHLAPLWFSHLLRDGFALTAAGDRAGFAEIGTAMLHEVLHGLPLTTDREQGVRYVMEGFGQLLVHPDVPPGVRALRARGFRLVTLSNGAAEVARGLLDRSGITPEFEQLLSVEDAAAWKPARSAYEYAAGQCGVQPEEMMLVAVHPWDIHGAARAGLGTGWINRDGGRWPGYFHAPEVTAGSMEELAEALRGAGDHPHRP</sequence>
<reference evidence="3 4" key="1">
    <citation type="submission" date="2019-05" db="EMBL/GenBank/DDBJ databases">
        <title>Nesterenkonia sp. GY239, isolated from the Southern Atlantic Ocean.</title>
        <authorList>
            <person name="Zhang G."/>
        </authorList>
    </citation>
    <scope>NUCLEOTIDE SEQUENCE [LARGE SCALE GENOMIC DNA]</scope>
    <source>
        <strain evidence="3 4">GY239</strain>
    </source>
</reference>
<dbReference type="Proteomes" id="UP000306544">
    <property type="component" value="Unassembled WGS sequence"/>
</dbReference>
<dbReference type="InterPro" id="IPR036412">
    <property type="entry name" value="HAD-like_sf"/>
</dbReference>
<keyword evidence="4" id="KW-1185">Reference proteome</keyword>
<dbReference type="OrthoDB" id="3774052at2"/>
<gene>
    <name evidence="3" type="ORF">FEF27_08080</name>
</gene>
<dbReference type="SFLD" id="SFLDS00003">
    <property type="entry name" value="Haloacid_Dehalogenase"/>
    <property type="match status" value="1"/>
</dbReference>
<dbReference type="Pfam" id="PF00702">
    <property type="entry name" value="Hydrolase"/>
    <property type="match status" value="1"/>
</dbReference>
<dbReference type="NCBIfam" id="TIGR01428">
    <property type="entry name" value="HAD_type_II"/>
    <property type="match status" value="1"/>
</dbReference>